<gene>
    <name evidence="2" type="ORF">OLEA9_A034310</name>
</gene>
<dbReference type="Proteomes" id="UP000594638">
    <property type="component" value="Unassembled WGS sequence"/>
</dbReference>
<dbReference type="InterPro" id="IPR025756">
    <property type="entry name" value="Myb_CC_LHEQLE"/>
</dbReference>
<reference evidence="2 3" key="1">
    <citation type="submission" date="2019-12" db="EMBL/GenBank/DDBJ databases">
        <authorList>
            <person name="Alioto T."/>
            <person name="Alioto T."/>
            <person name="Gomez Garrido J."/>
        </authorList>
    </citation>
    <scope>NUCLEOTIDE SEQUENCE [LARGE SCALE GENOMIC DNA]</scope>
</reference>
<sequence length="150" mass="17190">MSRAYQVKEASHIQMEVQNKLHLQVEAEKHLQILQDAERRYVAMLEQACKMLVDQIIGSVVVNDGEYYQLKGMESIPSASHNPHGTYISSSACELGIQCPNTLFVQLKAAIPPMRVWQDCLKKDLHWAKEANAEHGFDNWIIHMESIKRM</sequence>
<dbReference type="PANTHER" id="PTHR31499">
    <property type="entry name" value="MYB FAMILY TRANSCRIPTION FACTOR PHL11"/>
    <property type="match status" value="1"/>
</dbReference>
<proteinExistence type="predicted"/>
<feature type="domain" description="MYB-CC type transcription factor LHEQLE-containing" evidence="1">
    <location>
        <begin position="6"/>
        <end position="51"/>
    </location>
</feature>
<evidence type="ECO:0000313" key="2">
    <source>
        <dbReference type="EMBL" id="CAA2981868.1"/>
    </source>
</evidence>
<protein>
    <recommendedName>
        <fullName evidence="1">MYB-CC type transcription factor LHEQLE-containing domain-containing protein</fullName>
    </recommendedName>
</protein>
<organism evidence="2 3">
    <name type="scientific">Olea europaea subsp. europaea</name>
    <dbReference type="NCBI Taxonomy" id="158383"/>
    <lineage>
        <taxon>Eukaryota</taxon>
        <taxon>Viridiplantae</taxon>
        <taxon>Streptophyta</taxon>
        <taxon>Embryophyta</taxon>
        <taxon>Tracheophyta</taxon>
        <taxon>Spermatophyta</taxon>
        <taxon>Magnoliopsida</taxon>
        <taxon>eudicotyledons</taxon>
        <taxon>Gunneridae</taxon>
        <taxon>Pentapetalae</taxon>
        <taxon>asterids</taxon>
        <taxon>lamiids</taxon>
        <taxon>Lamiales</taxon>
        <taxon>Oleaceae</taxon>
        <taxon>Oleeae</taxon>
        <taxon>Olea</taxon>
    </lineage>
</organism>
<evidence type="ECO:0000259" key="1">
    <source>
        <dbReference type="Pfam" id="PF14379"/>
    </source>
</evidence>
<dbReference type="EMBL" id="CACTIH010003682">
    <property type="protein sequence ID" value="CAA2981868.1"/>
    <property type="molecule type" value="Genomic_DNA"/>
</dbReference>
<dbReference type="OrthoDB" id="928363at2759"/>
<comment type="caution">
    <text evidence="2">The sequence shown here is derived from an EMBL/GenBank/DDBJ whole genome shotgun (WGS) entry which is preliminary data.</text>
</comment>
<name>A0A8S0RRT4_OLEEU</name>
<keyword evidence="3" id="KW-1185">Reference proteome</keyword>
<dbReference type="Gramene" id="OE9A034310T1">
    <property type="protein sequence ID" value="OE9A034310C1"/>
    <property type="gene ID" value="OE9A034310"/>
</dbReference>
<dbReference type="InterPro" id="IPR046955">
    <property type="entry name" value="PHR1-like"/>
</dbReference>
<dbReference type="AlphaFoldDB" id="A0A8S0RRT4"/>
<evidence type="ECO:0000313" key="3">
    <source>
        <dbReference type="Proteomes" id="UP000594638"/>
    </source>
</evidence>
<accession>A0A8S0RRT4</accession>
<dbReference type="GO" id="GO:0003700">
    <property type="term" value="F:DNA-binding transcription factor activity"/>
    <property type="evidence" value="ECO:0007669"/>
    <property type="project" value="InterPro"/>
</dbReference>
<dbReference type="PANTHER" id="PTHR31499:SF49">
    <property type="entry name" value="PROTEIN PHOSPHATE STARVATION RESPONSE 1-LIKE ISOFORM X1"/>
    <property type="match status" value="1"/>
</dbReference>
<dbReference type="Pfam" id="PF14379">
    <property type="entry name" value="Myb_CC_LHEQLE"/>
    <property type="match status" value="1"/>
</dbReference>